<name>A0A1X9ZDH5_PASMD</name>
<protein>
    <submittedName>
        <fullName evidence="3">TriB protein</fullName>
    </submittedName>
</protein>
<feature type="transmembrane region" description="Helical" evidence="1">
    <location>
        <begin position="76"/>
        <end position="94"/>
    </location>
</feature>
<evidence type="ECO:0000313" key="3">
    <source>
        <dbReference type="EMBL" id="ARS43337.1"/>
    </source>
</evidence>
<dbReference type="InterPro" id="IPR007039">
    <property type="entry name" value="TrbC/VirB2"/>
</dbReference>
<gene>
    <name evidence="3" type="ORF">pRCADGH-2_005</name>
</gene>
<evidence type="ECO:0000256" key="1">
    <source>
        <dbReference type="SAM" id="Phobius"/>
    </source>
</evidence>
<keyword evidence="3" id="KW-0614">Plasmid</keyword>
<feature type="chain" id="PRO_5013072930" evidence="2">
    <location>
        <begin position="28"/>
        <end position="95"/>
    </location>
</feature>
<reference evidence="3" key="1">
    <citation type="submission" date="2016-08" db="EMBL/GenBank/DDBJ databases">
        <title>Molecular Characterization of plasmids with Antimicrobial Resistant Genes and Type IV Secretion System in Duck Isolate of Pasteurella multocida.</title>
        <authorList>
            <person name="Zhu D.-K."/>
            <person name="Zhou W.-S."/>
            <person name="Wang M.-S."/>
            <person name="Cheng A.-C."/>
        </authorList>
    </citation>
    <scope>NUCLEOTIDE SEQUENCE</scope>
    <source>
        <strain evidence="3">RCAD0259</strain>
        <plasmid evidence="3">pRCADGH-2</plasmid>
    </source>
</reference>
<accession>A0A1X9ZDH5</accession>
<dbReference type="RefSeq" id="WP_117281812.1">
    <property type="nucleotide sequence ID" value="NZ_JAPRGM010000010.1"/>
</dbReference>
<feature type="signal peptide" evidence="2">
    <location>
        <begin position="1"/>
        <end position="27"/>
    </location>
</feature>
<keyword evidence="1" id="KW-0472">Membrane</keyword>
<keyword evidence="2" id="KW-0732">Signal</keyword>
<dbReference type="EMBL" id="KX753679">
    <property type="protein sequence ID" value="ARS43337.1"/>
    <property type="molecule type" value="Genomic_DNA"/>
</dbReference>
<dbReference type="Pfam" id="PF04956">
    <property type="entry name" value="TrbC"/>
    <property type="match status" value="1"/>
</dbReference>
<keyword evidence="1" id="KW-0812">Transmembrane</keyword>
<keyword evidence="1" id="KW-1133">Transmembrane helix</keyword>
<organism evidence="3">
    <name type="scientific">Pasteurella multocida</name>
    <dbReference type="NCBI Taxonomy" id="747"/>
    <lineage>
        <taxon>Bacteria</taxon>
        <taxon>Pseudomonadati</taxon>
        <taxon>Pseudomonadota</taxon>
        <taxon>Gammaproteobacteria</taxon>
        <taxon>Pasteurellales</taxon>
        <taxon>Pasteurellaceae</taxon>
        <taxon>Pasteurella</taxon>
    </lineage>
</organism>
<sequence>MFNKLSHKLHYTLIPALFMMATNPAFAGGLQKTKQYLSQFSTEIHGFAGIVFLLAGLFAGYQMMWRGQPFESIAKVIYGAITLIVVPEIALWLFP</sequence>
<dbReference type="AlphaFoldDB" id="A0A1X9ZDH5"/>
<proteinExistence type="predicted"/>
<evidence type="ECO:0000256" key="2">
    <source>
        <dbReference type="SAM" id="SignalP"/>
    </source>
</evidence>
<feature type="transmembrane region" description="Helical" evidence="1">
    <location>
        <begin position="43"/>
        <end position="64"/>
    </location>
</feature>
<geneLocation type="plasmid" evidence="3">
    <name>pRCADGH-2</name>
</geneLocation>